<evidence type="ECO:0000256" key="1">
    <source>
        <dbReference type="SAM" id="MobiDB-lite"/>
    </source>
</evidence>
<reference evidence="3" key="2">
    <citation type="submission" date="2025-08" db="UniProtKB">
        <authorList>
            <consortium name="Ensembl"/>
        </authorList>
    </citation>
    <scope>IDENTIFICATION</scope>
</reference>
<keyword evidence="2" id="KW-0472">Membrane</keyword>
<dbReference type="AlphaFoldDB" id="A0AAQ4PQC8"/>
<keyword evidence="4" id="KW-1185">Reference proteome</keyword>
<dbReference type="Pfam" id="PF15932">
    <property type="entry name" value="DUF4748"/>
    <property type="match status" value="1"/>
</dbReference>
<reference evidence="3 4" key="1">
    <citation type="journal article" date="2021" name="G3 (Bethesda)">
        <title>Improved contiguity of the threespine stickleback genome using long-read sequencing.</title>
        <authorList>
            <person name="Nath S."/>
            <person name="Shaw D.E."/>
            <person name="White M.A."/>
        </authorList>
    </citation>
    <scope>NUCLEOTIDE SEQUENCE [LARGE SCALE GENOMIC DNA]</scope>
    <source>
        <strain evidence="3 4">Lake Benthic</strain>
    </source>
</reference>
<organism evidence="3 4">
    <name type="scientific">Gasterosteus aculeatus aculeatus</name>
    <name type="common">three-spined stickleback</name>
    <dbReference type="NCBI Taxonomy" id="481459"/>
    <lineage>
        <taxon>Eukaryota</taxon>
        <taxon>Metazoa</taxon>
        <taxon>Chordata</taxon>
        <taxon>Craniata</taxon>
        <taxon>Vertebrata</taxon>
        <taxon>Euteleostomi</taxon>
        <taxon>Actinopterygii</taxon>
        <taxon>Neopterygii</taxon>
        <taxon>Teleostei</taxon>
        <taxon>Neoteleostei</taxon>
        <taxon>Acanthomorphata</taxon>
        <taxon>Eupercaria</taxon>
        <taxon>Perciformes</taxon>
        <taxon>Cottioidei</taxon>
        <taxon>Gasterosteales</taxon>
        <taxon>Gasterosteidae</taxon>
        <taxon>Gasterosteus</taxon>
    </lineage>
</organism>
<keyword evidence="2" id="KW-1133">Transmembrane helix</keyword>
<keyword evidence="2" id="KW-0812">Transmembrane</keyword>
<proteinExistence type="predicted"/>
<reference evidence="3" key="3">
    <citation type="submission" date="2025-09" db="UniProtKB">
        <authorList>
            <consortium name="Ensembl"/>
        </authorList>
    </citation>
    <scope>IDENTIFICATION</scope>
</reference>
<feature type="compositionally biased region" description="Acidic residues" evidence="1">
    <location>
        <begin position="147"/>
        <end position="156"/>
    </location>
</feature>
<name>A0AAQ4PQC8_GASAC</name>
<feature type="compositionally biased region" description="Basic and acidic residues" evidence="1">
    <location>
        <begin position="220"/>
        <end position="231"/>
    </location>
</feature>
<feature type="region of interest" description="Disordered" evidence="1">
    <location>
        <begin position="126"/>
        <end position="161"/>
    </location>
</feature>
<protein>
    <submittedName>
        <fullName evidence="3">Si:ch73-71c20.5</fullName>
    </submittedName>
</protein>
<dbReference type="Proteomes" id="UP000007635">
    <property type="component" value="Chromosome III"/>
</dbReference>
<feature type="region of interest" description="Disordered" evidence="1">
    <location>
        <begin position="1"/>
        <end position="21"/>
    </location>
</feature>
<evidence type="ECO:0000313" key="3">
    <source>
        <dbReference type="Ensembl" id="ENSGACP00000040847.1"/>
    </source>
</evidence>
<evidence type="ECO:0000256" key="2">
    <source>
        <dbReference type="SAM" id="Phobius"/>
    </source>
</evidence>
<dbReference type="Ensembl" id="ENSGACT00000066314.1">
    <property type="protein sequence ID" value="ENSGACP00000040847.1"/>
    <property type="gene ID" value="ENSGACG00000036247.1"/>
</dbReference>
<feature type="transmembrane region" description="Helical" evidence="2">
    <location>
        <begin position="170"/>
        <end position="189"/>
    </location>
</feature>
<sequence length="231" mass="26116">MAQRRCRPLGGSGHRSSLTAHAQPHYSTNMAASYATAVRTALKGKRIDITRCLKEASEMLTVRRQEPWLRPFTRCKQTQLIALKREGASYFQVFTWFPAGGSSRTGARTPAVCRYSRLHVSPAAALCSSKTEPQRSSQSPGARRTEEEEEEEEEGPEYIPQRKARNPMMVIGYAWMIGLPTGIIGFILAKRQVDKNRLKQLKVRQRMNRSNEGDYAGSRYHNDAEDVKVDQ</sequence>
<dbReference type="InterPro" id="IPR031833">
    <property type="entry name" value="DUF4748"/>
</dbReference>
<accession>A0AAQ4PQC8</accession>
<feature type="region of interest" description="Disordered" evidence="1">
    <location>
        <begin position="209"/>
        <end position="231"/>
    </location>
</feature>
<dbReference type="GeneTree" id="ENSGT00530000065055"/>
<evidence type="ECO:0000313" key="4">
    <source>
        <dbReference type="Proteomes" id="UP000007635"/>
    </source>
</evidence>
<feature type="compositionally biased region" description="Polar residues" evidence="1">
    <location>
        <begin position="128"/>
        <end position="140"/>
    </location>
</feature>